<name>A0A370TST4_9HELO</name>
<accession>A0A370TST4</accession>
<proteinExistence type="predicted"/>
<feature type="compositionally biased region" description="Polar residues" evidence="1">
    <location>
        <begin position="422"/>
        <end position="431"/>
    </location>
</feature>
<evidence type="ECO:0000313" key="3">
    <source>
        <dbReference type="Proteomes" id="UP000254866"/>
    </source>
</evidence>
<comment type="caution">
    <text evidence="2">The sequence shown here is derived from an EMBL/GenBank/DDBJ whole genome shotgun (WGS) entry which is preliminary data.</text>
</comment>
<feature type="region of interest" description="Disordered" evidence="1">
    <location>
        <begin position="329"/>
        <end position="433"/>
    </location>
</feature>
<dbReference type="GeneID" id="43595781"/>
<feature type="compositionally biased region" description="Polar residues" evidence="1">
    <location>
        <begin position="630"/>
        <end position="655"/>
    </location>
</feature>
<reference evidence="2 3" key="1">
    <citation type="journal article" date="2018" name="IMA Fungus">
        <title>IMA Genome-F 9: Draft genome sequence of Annulohypoxylon stygium, Aspergillus mulundensis, Berkeleyomyces basicola (syn. Thielaviopsis basicola), Ceratocystis smalleyi, two Cercospora beticola strains, Coleophoma cylindrospora, Fusarium fracticaudum, Phialophora cf. hyalina, and Morchella septimelata.</title>
        <authorList>
            <person name="Wingfield B.D."/>
            <person name="Bills G.F."/>
            <person name="Dong Y."/>
            <person name="Huang W."/>
            <person name="Nel W.J."/>
            <person name="Swalarsk-Parry B.S."/>
            <person name="Vaghefi N."/>
            <person name="Wilken P.M."/>
            <person name="An Z."/>
            <person name="de Beer Z.W."/>
            <person name="De Vos L."/>
            <person name="Chen L."/>
            <person name="Duong T.A."/>
            <person name="Gao Y."/>
            <person name="Hammerbacher A."/>
            <person name="Kikkert J.R."/>
            <person name="Li Y."/>
            <person name="Li H."/>
            <person name="Li K."/>
            <person name="Li Q."/>
            <person name="Liu X."/>
            <person name="Ma X."/>
            <person name="Naidoo K."/>
            <person name="Pethybridge S.J."/>
            <person name="Sun J."/>
            <person name="Steenkamp E.T."/>
            <person name="van der Nest M.A."/>
            <person name="van Wyk S."/>
            <person name="Wingfield M.J."/>
            <person name="Xiong C."/>
            <person name="Yue Q."/>
            <person name="Zhang X."/>
        </authorList>
    </citation>
    <scope>NUCLEOTIDE SEQUENCE [LARGE SCALE GENOMIC DNA]</scope>
    <source>
        <strain evidence="2 3">BP 5553</strain>
    </source>
</reference>
<keyword evidence="3" id="KW-1185">Reference proteome</keyword>
<dbReference type="RefSeq" id="XP_031871248.1">
    <property type="nucleotide sequence ID" value="XM_032011555.1"/>
</dbReference>
<protein>
    <recommendedName>
        <fullName evidence="4">C2H2-type domain-containing protein</fullName>
    </recommendedName>
</protein>
<evidence type="ECO:0008006" key="4">
    <source>
        <dbReference type="Google" id="ProtNLM"/>
    </source>
</evidence>
<dbReference type="Proteomes" id="UP000254866">
    <property type="component" value="Unassembled WGS sequence"/>
</dbReference>
<sequence>MSVVSATSGAKTNISILKSFPLTLNQDSIRKPLGTRQASTVQPVARRISGNLQLGAGVIASPPVPTKLSTPSIDKPVPDFPEFKEWAQDAIHRQQRDIDRVSATGSRIEGEMQQFRDFMREVRVELQEGQRLHQAHHMDREVLANLQVDMSNLDEKVDKIDNEHIRGKSGVSLNRDIEIIISDMLTVSNKANEVDDVKIGLQQVTRQIESIKQLATNNRAVHGSENLQGGREASDIDGLRNELRQLRSQLDLVQCIVNGPLPQPIQANLLNTSPHYTDTASENKSRNRLIPRVEIPVQAVEHPAQLQLRPGTSAGQPSSCVPILEYYDDDQAPSRKRKYDQAKSPPITINQESGLHPALLVKRRKGPPRKVKHAPSTTADQPSRDSRGQIQTPKPDVIDIISSENGGSPILSRYEEPGKSNMARNTGNSDQPFPAEYGPENAITSNTIIVDSGPKGVVSVHQTASTNNSTASTPGSLDKDCTIKSTKLRRQSDISHAWNPDSHAIIETLGGQTRRRSLRSHKQSELTTAAIGDNKNLEVSQGKIREGNTGLTTTQDASRTTQQASTFPQSSNKQLQSKPGSRSHQARRVEASSAANETQKENPSRDVISSSIERDEQPFESGSIPLPSASYPTPNPHAQDSMQPVKSSDTKTGNAAQDKKPYKCPLCPRRYSSIPGLLQHKSISACQNQVTAEDAEDVNKAQLLARREKLVTEMLEREMMTGI</sequence>
<feature type="compositionally biased region" description="Polar residues" evidence="1">
    <location>
        <begin position="549"/>
        <end position="583"/>
    </location>
</feature>
<gene>
    <name evidence="2" type="ORF">BP5553_02932</name>
</gene>
<dbReference type="AlphaFoldDB" id="A0A370TST4"/>
<dbReference type="EMBL" id="NPIC01000002">
    <property type="protein sequence ID" value="RDL38592.1"/>
    <property type="molecule type" value="Genomic_DNA"/>
</dbReference>
<feature type="compositionally biased region" description="Basic residues" evidence="1">
    <location>
        <begin position="361"/>
        <end position="373"/>
    </location>
</feature>
<evidence type="ECO:0000313" key="2">
    <source>
        <dbReference type="EMBL" id="RDL38592.1"/>
    </source>
</evidence>
<organism evidence="2 3">
    <name type="scientific">Venustampulla echinocandica</name>
    <dbReference type="NCBI Taxonomy" id="2656787"/>
    <lineage>
        <taxon>Eukaryota</taxon>
        <taxon>Fungi</taxon>
        <taxon>Dikarya</taxon>
        <taxon>Ascomycota</taxon>
        <taxon>Pezizomycotina</taxon>
        <taxon>Leotiomycetes</taxon>
        <taxon>Helotiales</taxon>
        <taxon>Pleuroascaceae</taxon>
        <taxon>Venustampulla</taxon>
    </lineage>
</organism>
<evidence type="ECO:0000256" key="1">
    <source>
        <dbReference type="SAM" id="MobiDB-lite"/>
    </source>
</evidence>
<dbReference type="OrthoDB" id="5396360at2759"/>
<feature type="region of interest" description="Disordered" evidence="1">
    <location>
        <begin position="531"/>
        <end position="660"/>
    </location>
</feature>